<feature type="transmembrane region" description="Helical" evidence="1">
    <location>
        <begin position="507"/>
        <end position="526"/>
    </location>
</feature>
<name>A0A9P6CAU9_9AGAR</name>
<feature type="transmembrane region" description="Helical" evidence="1">
    <location>
        <begin position="236"/>
        <end position="257"/>
    </location>
</feature>
<evidence type="ECO:0000256" key="1">
    <source>
        <dbReference type="SAM" id="Phobius"/>
    </source>
</evidence>
<feature type="transmembrane region" description="Helical" evidence="1">
    <location>
        <begin position="96"/>
        <end position="115"/>
    </location>
</feature>
<feature type="transmembrane region" description="Helical" evidence="1">
    <location>
        <begin position="43"/>
        <end position="64"/>
    </location>
</feature>
<feature type="transmembrane region" description="Helical" evidence="1">
    <location>
        <begin position="12"/>
        <end position="31"/>
    </location>
</feature>
<keyword evidence="3" id="KW-1185">Reference proteome</keyword>
<feature type="transmembrane region" description="Helical" evidence="1">
    <location>
        <begin position="127"/>
        <end position="147"/>
    </location>
</feature>
<feature type="transmembrane region" description="Helical" evidence="1">
    <location>
        <begin position="478"/>
        <end position="501"/>
    </location>
</feature>
<feature type="transmembrane region" description="Helical" evidence="1">
    <location>
        <begin position="167"/>
        <end position="189"/>
    </location>
</feature>
<feature type="transmembrane region" description="Helical" evidence="1">
    <location>
        <begin position="369"/>
        <end position="387"/>
    </location>
</feature>
<feature type="transmembrane region" description="Helical" evidence="1">
    <location>
        <begin position="314"/>
        <end position="333"/>
    </location>
</feature>
<protein>
    <submittedName>
        <fullName evidence="2">Uncharacterized protein</fullName>
    </submittedName>
</protein>
<accession>A0A9P6CAU9</accession>
<organism evidence="2 3">
    <name type="scientific">Collybia nuda</name>
    <dbReference type="NCBI Taxonomy" id="64659"/>
    <lineage>
        <taxon>Eukaryota</taxon>
        <taxon>Fungi</taxon>
        <taxon>Dikarya</taxon>
        <taxon>Basidiomycota</taxon>
        <taxon>Agaricomycotina</taxon>
        <taxon>Agaricomycetes</taxon>
        <taxon>Agaricomycetidae</taxon>
        <taxon>Agaricales</taxon>
        <taxon>Tricholomatineae</taxon>
        <taxon>Clitocybaceae</taxon>
        <taxon>Collybia</taxon>
    </lineage>
</organism>
<reference evidence="2" key="1">
    <citation type="submission" date="2020-11" db="EMBL/GenBank/DDBJ databases">
        <authorList>
            <consortium name="DOE Joint Genome Institute"/>
            <person name="Ahrendt S."/>
            <person name="Riley R."/>
            <person name="Andreopoulos W."/>
            <person name="Labutti K."/>
            <person name="Pangilinan J."/>
            <person name="Ruiz-Duenas F.J."/>
            <person name="Barrasa J.M."/>
            <person name="Sanchez-Garcia M."/>
            <person name="Camarero S."/>
            <person name="Miyauchi S."/>
            <person name="Serrano A."/>
            <person name="Linde D."/>
            <person name="Babiker R."/>
            <person name="Drula E."/>
            <person name="Ayuso-Fernandez I."/>
            <person name="Pacheco R."/>
            <person name="Padilla G."/>
            <person name="Ferreira P."/>
            <person name="Barriuso J."/>
            <person name="Kellner H."/>
            <person name="Castanera R."/>
            <person name="Alfaro M."/>
            <person name="Ramirez L."/>
            <person name="Pisabarro A.G."/>
            <person name="Kuo A."/>
            <person name="Tritt A."/>
            <person name="Lipzen A."/>
            <person name="He G."/>
            <person name="Yan M."/>
            <person name="Ng V."/>
            <person name="Cullen D."/>
            <person name="Martin F."/>
            <person name="Rosso M.-N."/>
            <person name="Henrissat B."/>
            <person name="Hibbett D."/>
            <person name="Martinez A.T."/>
            <person name="Grigoriev I.V."/>
        </authorList>
    </citation>
    <scope>NUCLEOTIDE SEQUENCE</scope>
    <source>
        <strain evidence="2">CBS 247.69</strain>
    </source>
</reference>
<feature type="transmembrane region" description="Helical" evidence="1">
    <location>
        <begin position="436"/>
        <end position="458"/>
    </location>
</feature>
<dbReference type="Proteomes" id="UP000807353">
    <property type="component" value="Unassembled WGS sequence"/>
</dbReference>
<keyword evidence="1" id="KW-0472">Membrane</keyword>
<gene>
    <name evidence="2" type="ORF">BDZ94DRAFT_1312928</name>
</gene>
<dbReference type="AlphaFoldDB" id="A0A9P6CAU9"/>
<evidence type="ECO:0000313" key="3">
    <source>
        <dbReference type="Proteomes" id="UP000807353"/>
    </source>
</evidence>
<evidence type="ECO:0000313" key="2">
    <source>
        <dbReference type="EMBL" id="KAF9458826.1"/>
    </source>
</evidence>
<proteinExistence type="predicted"/>
<dbReference type="OrthoDB" id="2751465at2759"/>
<keyword evidence="1" id="KW-1133">Transmembrane helix</keyword>
<keyword evidence="1" id="KW-0812">Transmembrane</keyword>
<feature type="transmembrane region" description="Helical" evidence="1">
    <location>
        <begin position="201"/>
        <end position="230"/>
    </location>
</feature>
<sequence length="590" mass="64513">MTVSILKAELGGTIIDCLIYGLYLTLVIRSVQVLYAKEVHNRGSIYLYITSIILFCLITAHLALDVDRASRAFTENTGIPYFAEQQFNTVTSIEVLAKNATCAAVALIGDLFLIYRCFSAFGRKYSIIIIPFLIFIGNIATAILSALMSKHADTPSRVAEVISRVRYMYICTLALNLYCTISIAIRIWLVQRKSAGIGGSGNFVLMNAITIIVESAAIYSTFTIILIASAFYQSSLMYAILNPMPSIIGAVFSLIIVRVGSGRSTEKQSSLEFRRSRDRTTRTTMNTANLVGSILPTITDTVLFSKKTPNRSSIYLEITSIALFCLITAHLGLDIDRAFRAFTENTGAPDFAEQYFLTLTGSEVLAKNAAYATITLIADLFLTYRCFAAFGRNYFAIVVPSLLFIGNLVTATLAAVAFKQAHDGPGVAEVISRIKFMYICTLALNLWCTVSIAIKIWLVQRNTVGMDGPGSHVLGNTITIIVESAAVYSVFTIILIASAFYQSSLMYAILNPMPSIIGVVFSLIIVRVGSGKSMEKQSALEFRRSRNHTSRTTMNTSNFMGSILPTATNSVHVQLSGPANVPDGRDINNK</sequence>
<comment type="caution">
    <text evidence="2">The sequence shown here is derived from an EMBL/GenBank/DDBJ whole genome shotgun (WGS) entry which is preliminary data.</text>
</comment>
<dbReference type="EMBL" id="MU150330">
    <property type="protein sequence ID" value="KAF9458826.1"/>
    <property type="molecule type" value="Genomic_DNA"/>
</dbReference>
<feature type="transmembrane region" description="Helical" evidence="1">
    <location>
        <begin position="394"/>
        <end position="416"/>
    </location>
</feature>